<evidence type="ECO:0000256" key="1">
    <source>
        <dbReference type="SAM" id="MobiDB-lite"/>
    </source>
</evidence>
<comment type="caution">
    <text evidence="2">The sequence shown here is derived from an EMBL/GenBank/DDBJ whole genome shotgun (WGS) entry which is preliminary data.</text>
</comment>
<keyword evidence="3" id="KW-1185">Reference proteome</keyword>
<dbReference type="EMBL" id="JAYGHG010000007">
    <property type="protein sequence ID" value="MEA5581094.1"/>
    <property type="molecule type" value="Genomic_DNA"/>
</dbReference>
<organism evidence="2 3">
    <name type="scientific">Nodularia harveyana UHCC-0300</name>
    <dbReference type="NCBI Taxonomy" id="2974287"/>
    <lineage>
        <taxon>Bacteria</taxon>
        <taxon>Bacillati</taxon>
        <taxon>Cyanobacteriota</taxon>
        <taxon>Cyanophyceae</taxon>
        <taxon>Nostocales</taxon>
        <taxon>Nodulariaceae</taxon>
        <taxon>Nodularia</taxon>
    </lineage>
</organism>
<gene>
    <name evidence="2" type="ORF">VB620_07040</name>
</gene>
<evidence type="ECO:0000313" key="2">
    <source>
        <dbReference type="EMBL" id="MEA5581094.1"/>
    </source>
</evidence>
<dbReference type="RefSeq" id="WP_323195428.1">
    <property type="nucleotide sequence ID" value="NZ_JAYGHG010000007.1"/>
</dbReference>
<feature type="region of interest" description="Disordered" evidence="1">
    <location>
        <begin position="1"/>
        <end position="24"/>
    </location>
</feature>
<protein>
    <submittedName>
        <fullName evidence="2">Uncharacterized protein</fullName>
    </submittedName>
</protein>
<accession>A0ABU5UD59</accession>
<reference evidence="2 3" key="1">
    <citation type="submission" date="2023-12" db="EMBL/GenBank/DDBJ databases">
        <title>Baltic Sea Cyanobacteria.</title>
        <authorList>
            <person name="Delbaje E."/>
            <person name="Fewer D.P."/>
            <person name="Shishido T.K."/>
        </authorList>
    </citation>
    <scope>NUCLEOTIDE SEQUENCE [LARGE SCALE GENOMIC DNA]</scope>
    <source>
        <strain evidence="2 3">UHCC-0300</strain>
    </source>
</reference>
<dbReference type="Proteomes" id="UP001302120">
    <property type="component" value="Unassembled WGS sequence"/>
</dbReference>
<proteinExistence type="predicted"/>
<sequence>MNPTPNPFAYGGKPDYSAGSPQAETRNKGAILRVSGVSYSLYPTPNSSFSTILYVSSITHCFYLASTPASV</sequence>
<evidence type="ECO:0000313" key="3">
    <source>
        <dbReference type="Proteomes" id="UP001302120"/>
    </source>
</evidence>
<name>A0ABU5UD59_9CYAN</name>